<feature type="region of interest" description="Disordered" evidence="1">
    <location>
        <begin position="565"/>
        <end position="593"/>
    </location>
</feature>
<feature type="compositionally biased region" description="Polar residues" evidence="1">
    <location>
        <begin position="565"/>
        <end position="578"/>
    </location>
</feature>
<feature type="region of interest" description="Disordered" evidence="1">
    <location>
        <begin position="125"/>
        <end position="149"/>
    </location>
</feature>
<evidence type="ECO:0000256" key="1">
    <source>
        <dbReference type="SAM" id="MobiDB-lite"/>
    </source>
</evidence>
<dbReference type="EMBL" id="KV006918">
    <property type="protein sequence ID" value="KZV32168.1"/>
    <property type="molecule type" value="Genomic_DNA"/>
</dbReference>
<reference evidence="2 3" key="1">
    <citation type="journal article" date="2015" name="Proc. Natl. Acad. Sci. U.S.A.">
        <title>The resurrection genome of Boea hygrometrica: A blueprint for survival of dehydration.</title>
        <authorList>
            <person name="Xiao L."/>
            <person name="Yang G."/>
            <person name="Zhang L."/>
            <person name="Yang X."/>
            <person name="Zhao S."/>
            <person name="Ji Z."/>
            <person name="Zhou Q."/>
            <person name="Hu M."/>
            <person name="Wang Y."/>
            <person name="Chen M."/>
            <person name="Xu Y."/>
            <person name="Jin H."/>
            <person name="Xiao X."/>
            <person name="Hu G."/>
            <person name="Bao F."/>
            <person name="Hu Y."/>
            <person name="Wan P."/>
            <person name="Li L."/>
            <person name="Deng X."/>
            <person name="Kuang T."/>
            <person name="Xiang C."/>
            <person name="Zhu J.K."/>
            <person name="Oliver M.J."/>
            <person name="He Y."/>
        </authorList>
    </citation>
    <scope>NUCLEOTIDE SEQUENCE [LARGE SCALE GENOMIC DNA]</scope>
    <source>
        <strain evidence="3">cv. XS01</strain>
    </source>
</reference>
<sequence length="593" mass="66409">MVVDLIGIYGLKGPYCTLTTTNWFLQAQSMIPRGSWRDVARRITMIRWAIVGYGQEEEGSTMVEPRPNDWPHAAYVARPLYTLRPSRVSHVIEHAKTLGSLGLNGADDDPVDFMPTSEYPRLDTQDKAQRRKDCGSDGQGELEACGGGEGKEEYSYVSIINLSRTTPALEYNQFSPELTPTNSFHPKLETTGSSHLHCASASACAQQQHRSPEFSTEHCTVPPDRLHHLSSDRILQTGSRCCIQLAANQTACDTLSDHRKLGAAYSIHSCTAYRTDQITHTGQLARTQQISSKLELRIAFVLPDGYRYLLSKLKTTKDLVYIGRHPQPILKPVNKPNILCIHRNSQLVYNLSNSSTSSLTRRQLGVIQSTKSNNNDCQLSMQHKCRENAWKVPRKVSGLKDQLNSWEYNIHKTNQQLEEQNSQKQLNNRSYMAHRTTPRLEVQNSRHDSTAKHLEIHNSSGHRAWEDVVAIHSSQHAVPGAKIWSTVPSISSDPDCSSLGTFTHQITRPPDRAYRSDCTPTRSHSTQFSSELRHQISGPAQLTLSTAYTLTTIIRLRFQQITSKGTSDQLRASSSAHTSKMIPSWTDSTGCSH</sequence>
<dbReference type="AlphaFoldDB" id="A0A2Z7BJ58"/>
<accession>A0A2Z7BJ58</accession>
<keyword evidence="3" id="KW-1185">Reference proteome</keyword>
<evidence type="ECO:0000313" key="3">
    <source>
        <dbReference type="Proteomes" id="UP000250235"/>
    </source>
</evidence>
<protein>
    <submittedName>
        <fullName evidence="2">Uncharacterized protein</fullName>
    </submittedName>
</protein>
<dbReference type="Proteomes" id="UP000250235">
    <property type="component" value="Unassembled WGS sequence"/>
</dbReference>
<evidence type="ECO:0000313" key="2">
    <source>
        <dbReference type="EMBL" id="KZV32168.1"/>
    </source>
</evidence>
<gene>
    <name evidence="2" type="ORF">F511_19315</name>
</gene>
<feature type="compositionally biased region" description="Basic and acidic residues" evidence="1">
    <location>
        <begin position="125"/>
        <end position="135"/>
    </location>
</feature>
<proteinExistence type="predicted"/>
<name>A0A2Z7BJ58_9LAMI</name>
<organism evidence="2 3">
    <name type="scientific">Dorcoceras hygrometricum</name>
    <dbReference type="NCBI Taxonomy" id="472368"/>
    <lineage>
        <taxon>Eukaryota</taxon>
        <taxon>Viridiplantae</taxon>
        <taxon>Streptophyta</taxon>
        <taxon>Embryophyta</taxon>
        <taxon>Tracheophyta</taxon>
        <taxon>Spermatophyta</taxon>
        <taxon>Magnoliopsida</taxon>
        <taxon>eudicotyledons</taxon>
        <taxon>Gunneridae</taxon>
        <taxon>Pentapetalae</taxon>
        <taxon>asterids</taxon>
        <taxon>lamiids</taxon>
        <taxon>Lamiales</taxon>
        <taxon>Gesneriaceae</taxon>
        <taxon>Didymocarpoideae</taxon>
        <taxon>Trichosporeae</taxon>
        <taxon>Loxocarpinae</taxon>
        <taxon>Dorcoceras</taxon>
    </lineage>
</organism>